<evidence type="ECO:0000313" key="1">
    <source>
        <dbReference type="EMBL" id="UZV39467.1"/>
    </source>
</evidence>
<reference evidence="1" key="1">
    <citation type="submission" date="2022-09" db="EMBL/GenBank/DDBJ databases">
        <title>Monitoring phage-induced lysis of Gram negatives in real time using a fluorescent DNA dye.</title>
        <authorList>
            <person name="Egido J.E."/>
            <person name="Toner-Bartelds C."/>
            <person name="Costa A.R."/>
            <person name="Brouns S.J.J."/>
            <person name="Rooijakkers S.H.M."/>
            <person name="Bardoel B.W."/>
            <person name="Haas P.-J."/>
        </authorList>
    </citation>
    <scope>NUCLEOTIDE SEQUENCE</scope>
</reference>
<accession>A0A9E8JZH7</accession>
<sequence length="81" mass="9083">MATKLQVVYVPDSAKIHMSFLVCAVHRDLTPGKTYSARRPKLGERDPHGFPVLNNDELWIDADDNGDVVVTRLGYGFQLVQ</sequence>
<protein>
    <submittedName>
        <fullName evidence="1">Uncharacterized protein</fullName>
    </submittedName>
</protein>
<gene>
    <name evidence="1" type="ORF">FBKp18_020</name>
</gene>
<dbReference type="EMBL" id="OP441381">
    <property type="protein sequence ID" value="UZV39467.1"/>
    <property type="molecule type" value="Genomic_DNA"/>
</dbReference>
<organism evidence="1 2">
    <name type="scientific">Klebsiella phage vB_KpP_FBKp18</name>
    <dbReference type="NCBI Taxonomy" id="2982893"/>
    <lineage>
        <taxon>Viruses</taxon>
        <taxon>Duplodnaviria</taxon>
        <taxon>Heunggongvirae</taxon>
        <taxon>Uroviricota</taxon>
        <taxon>Caudoviricetes</taxon>
        <taxon>Autographivirales</taxon>
        <taxon>Autoscriptoviridae</taxon>
        <taxon>Slopekvirinae</taxon>
        <taxon>Drulisvirus</taxon>
        <taxon>Drulisvirus FBKp18</taxon>
    </lineage>
</organism>
<evidence type="ECO:0000313" key="2">
    <source>
        <dbReference type="Proteomes" id="UP001163774"/>
    </source>
</evidence>
<proteinExistence type="predicted"/>
<name>A0A9E8JZH7_9CAUD</name>
<keyword evidence="2" id="KW-1185">Reference proteome</keyword>
<dbReference type="Proteomes" id="UP001163774">
    <property type="component" value="Segment"/>
</dbReference>